<dbReference type="RefSeq" id="XP_024735897.1">
    <property type="nucleotide sequence ID" value="XM_024878170.1"/>
</dbReference>
<dbReference type="InterPro" id="IPR002938">
    <property type="entry name" value="FAD-bd"/>
</dbReference>
<keyword evidence="3" id="KW-0274">FAD</keyword>
<dbReference type="InParanoid" id="A0A2J6T7Q7"/>
<evidence type="ECO:0000313" key="7">
    <source>
        <dbReference type="EMBL" id="PMD58993.1"/>
    </source>
</evidence>
<keyword evidence="2" id="KW-0285">Flavoprotein</keyword>
<protein>
    <submittedName>
        <fullName evidence="7">FAD/NAD(P)-binding domain-containing protein</fullName>
    </submittedName>
</protein>
<dbReference type="AlphaFoldDB" id="A0A2J6T7Q7"/>
<reference evidence="7 8" key="1">
    <citation type="submission" date="2016-04" db="EMBL/GenBank/DDBJ databases">
        <title>A degradative enzymes factory behind the ericoid mycorrhizal symbiosis.</title>
        <authorList>
            <consortium name="DOE Joint Genome Institute"/>
            <person name="Martino E."/>
            <person name="Morin E."/>
            <person name="Grelet G."/>
            <person name="Kuo A."/>
            <person name="Kohler A."/>
            <person name="Daghino S."/>
            <person name="Barry K."/>
            <person name="Choi C."/>
            <person name="Cichocki N."/>
            <person name="Clum A."/>
            <person name="Copeland A."/>
            <person name="Hainaut M."/>
            <person name="Haridas S."/>
            <person name="Labutti K."/>
            <person name="Lindquist E."/>
            <person name="Lipzen A."/>
            <person name="Khouja H.-R."/>
            <person name="Murat C."/>
            <person name="Ohm R."/>
            <person name="Olson A."/>
            <person name="Spatafora J."/>
            <person name="Veneault-Fourrey C."/>
            <person name="Henrissat B."/>
            <person name="Grigoriev I."/>
            <person name="Martin F."/>
            <person name="Perotto S."/>
        </authorList>
    </citation>
    <scope>NUCLEOTIDE SEQUENCE [LARGE SCALE GENOMIC DNA]</scope>
    <source>
        <strain evidence="7 8">E</strain>
    </source>
</reference>
<keyword evidence="5" id="KW-0503">Monooxygenase</keyword>
<evidence type="ECO:0000313" key="8">
    <source>
        <dbReference type="Proteomes" id="UP000235371"/>
    </source>
</evidence>
<evidence type="ECO:0000259" key="6">
    <source>
        <dbReference type="Pfam" id="PF01494"/>
    </source>
</evidence>
<sequence>MSDLPVIIVGAGVVGLVLAQSLKMDGIPFIIFDRDEHIDVRGHGWGITIHWALEALQACLPPPLFERLGTIQVDPEQGRKDTGQFLFLNLANAEAVFQIPPAPRRRINREKFRKLLLDGIDVQWNKNIASVETTPSGVQVTFQDGTISEGRLLVGADGSTSKVRRTLCPETGSLCQLPIRFLGATVKLSPSEMSPLRALDPLLFQGCHPETSTYLWFATLDTPEVNGSQGDDEYYSAQLNISWPVRNQADEVPATNSEKLQKMKDLAHDFEPRLKKAVQNIPEGTEILEIKLADWPCLEWPFDGKVTLIGDAAHAMTMYRGEAANHGITDARFLHDRLVEVSKGTISQVDAIEKFETEMRDRTSWAVLMSRQACLDAHDFKNLNEGSAILARRTKLK</sequence>
<dbReference type="GO" id="GO:0004497">
    <property type="term" value="F:monooxygenase activity"/>
    <property type="evidence" value="ECO:0007669"/>
    <property type="project" value="UniProtKB-KW"/>
</dbReference>
<dbReference type="SUPFAM" id="SSF51905">
    <property type="entry name" value="FAD/NAD(P)-binding domain"/>
    <property type="match status" value="1"/>
</dbReference>
<comment type="cofactor">
    <cofactor evidence="1">
        <name>FAD</name>
        <dbReference type="ChEBI" id="CHEBI:57692"/>
    </cofactor>
</comment>
<evidence type="ECO:0000256" key="4">
    <source>
        <dbReference type="ARBA" id="ARBA00023002"/>
    </source>
</evidence>
<accession>A0A2J6T7Q7</accession>
<evidence type="ECO:0000256" key="1">
    <source>
        <dbReference type="ARBA" id="ARBA00001974"/>
    </source>
</evidence>
<dbReference type="OrthoDB" id="47494at2759"/>
<proteinExistence type="predicted"/>
<keyword evidence="4" id="KW-0560">Oxidoreductase</keyword>
<dbReference type="PANTHER" id="PTHR47178:SF1">
    <property type="entry name" value="FAD-BINDING DOMAIN-CONTAINING PROTEIN-RELATED"/>
    <property type="match status" value="1"/>
</dbReference>
<dbReference type="STRING" id="1095630.A0A2J6T7Q7"/>
<dbReference type="EMBL" id="KZ613817">
    <property type="protein sequence ID" value="PMD58993.1"/>
    <property type="molecule type" value="Genomic_DNA"/>
</dbReference>
<dbReference type="Proteomes" id="UP000235371">
    <property type="component" value="Unassembled WGS sequence"/>
</dbReference>
<evidence type="ECO:0000256" key="5">
    <source>
        <dbReference type="ARBA" id="ARBA00023033"/>
    </source>
</evidence>
<dbReference type="PANTHER" id="PTHR47178">
    <property type="entry name" value="MONOOXYGENASE, FAD-BINDING"/>
    <property type="match status" value="1"/>
</dbReference>
<dbReference type="GeneID" id="36586247"/>
<evidence type="ECO:0000256" key="2">
    <source>
        <dbReference type="ARBA" id="ARBA00022630"/>
    </source>
</evidence>
<dbReference type="InterPro" id="IPR036188">
    <property type="entry name" value="FAD/NAD-bd_sf"/>
</dbReference>
<organism evidence="7 8">
    <name type="scientific">Hyaloscypha bicolor E</name>
    <dbReference type="NCBI Taxonomy" id="1095630"/>
    <lineage>
        <taxon>Eukaryota</taxon>
        <taxon>Fungi</taxon>
        <taxon>Dikarya</taxon>
        <taxon>Ascomycota</taxon>
        <taxon>Pezizomycotina</taxon>
        <taxon>Leotiomycetes</taxon>
        <taxon>Helotiales</taxon>
        <taxon>Hyaloscyphaceae</taxon>
        <taxon>Hyaloscypha</taxon>
        <taxon>Hyaloscypha bicolor</taxon>
    </lineage>
</organism>
<feature type="domain" description="FAD-binding" evidence="6">
    <location>
        <begin position="303"/>
        <end position="362"/>
    </location>
</feature>
<name>A0A2J6T7Q7_9HELO</name>
<dbReference type="PRINTS" id="PR00420">
    <property type="entry name" value="RNGMNOXGNASE"/>
</dbReference>
<dbReference type="Pfam" id="PF01494">
    <property type="entry name" value="FAD_binding_3"/>
    <property type="match status" value="1"/>
</dbReference>
<dbReference type="Gene3D" id="3.50.50.60">
    <property type="entry name" value="FAD/NAD(P)-binding domain"/>
    <property type="match status" value="1"/>
</dbReference>
<dbReference type="GO" id="GO:0071949">
    <property type="term" value="F:FAD binding"/>
    <property type="evidence" value="ECO:0007669"/>
    <property type="project" value="InterPro"/>
</dbReference>
<keyword evidence="8" id="KW-1185">Reference proteome</keyword>
<gene>
    <name evidence="7" type="ORF">K444DRAFT_590986</name>
</gene>
<evidence type="ECO:0000256" key="3">
    <source>
        <dbReference type="ARBA" id="ARBA00022827"/>
    </source>
</evidence>